<dbReference type="GO" id="GO:0016301">
    <property type="term" value="F:kinase activity"/>
    <property type="evidence" value="ECO:0007669"/>
    <property type="project" value="InterPro"/>
</dbReference>
<dbReference type="InterPro" id="IPR016064">
    <property type="entry name" value="NAD/diacylglycerol_kinase_sf"/>
</dbReference>
<name>A0A2H0YVY3_9BACT</name>
<gene>
    <name evidence="2" type="ORF">COT24_02575</name>
</gene>
<dbReference type="PANTHER" id="PTHR12358">
    <property type="entry name" value="SPHINGOSINE KINASE"/>
    <property type="match status" value="1"/>
</dbReference>
<dbReference type="AlphaFoldDB" id="A0A2H0YVY3"/>
<protein>
    <recommendedName>
        <fullName evidence="1">DAGKc domain-containing protein</fullName>
    </recommendedName>
</protein>
<dbReference type="Gene3D" id="3.40.50.10330">
    <property type="entry name" value="Probable inorganic polyphosphate/atp-NAD kinase, domain 1"/>
    <property type="match status" value="1"/>
</dbReference>
<dbReference type="InterPro" id="IPR050187">
    <property type="entry name" value="Lipid_Phosphate_FormReg"/>
</dbReference>
<dbReference type="Gene3D" id="2.60.200.40">
    <property type="match status" value="1"/>
</dbReference>
<dbReference type="InterPro" id="IPR017438">
    <property type="entry name" value="ATP-NAD_kinase_N"/>
</dbReference>
<accession>A0A2H0YVY3</accession>
<comment type="caution">
    <text evidence="2">The sequence shown here is derived from an EMBL/GenBank/DDBJ whole genome shotgun (WGS) entry which is preliminary data.</text>
</comment>
<organism evidence="2 3">
    <name type="scientific">Candidatus Kerfeldbacteria bacterium CG08_land_8_20_14_0_20_40_16</name>
    <dbReference type="NCBI Taxonomy" id="2014244"/>
    <lineage>
        <taxon>Bacteria</taxon>
        <taxon>Candidatus Kerfeldiibacteriota</taxon>
    </lineage>
</organism>
<feature type="domain" description="DAGKc" evidence="1">
    <location>
        <begin position="3"/>
        <end position="131"/>
    </location>
</feature>
<evidence type="ECO:0000259" key="1">
    <source>
        <dbReference type="PROSITE" id="PS50146"/>
    </source>
</evidence>
<proteinExistence type="predicted"/>
<dbReference type="Pfam" id="PF00781">
    <property type="entry name" value="DAGK_cat"/>
    <property type="match status" value="1"/>
</dbReference>
<dbReference type="SMART" id="SM00046">
    <property type="entry name" value="DAGKc"/>
    <property type="match status" value="1"/>
</dbReference>
<sequence length="294" mass="33027">MSNGVKKVLILANPNSGIERRQKLALKKLVKKLEKERISYQIFQKVEDIPLTIIDQSVDRLIVLGGDGTISFAARFLYRNNIDLPIAIIPVGSGNVFAQALKISLIIRKAIKTALFGSPKKIPLGQVNNNEIFITGVTTGLHADLMNGTPRWSKRIIGTVAYYLKLPFHLFRIKKHHYTLTLPNQAPFRIKASAVFVLSGLPRVGGEPLNRMDPLKPMLYTLVLEIAKPSELARAFSEVFILRKKPKNKVHYFETKSVILETKHALLTIDGEMTSKKKLKISIASKPMRFLLPK</sequence>
<dbReference type="PANTHER" id="PTHR12358:SF54">
    <property type="entry name" value="SPHINGOSINE KINASE RELATED PROTEIN"/>
    <property type="match status" value="1"/>
</dbReference>
<dbReference type="SUPFAM" id="SSF111331">
    <property type="entry name" value="NAD kinase/diacylglycerol kinase-like"/>
    <property type="match status" value="1"/>
</dbReference>
<dbReference type="EMBL" id="PEXU01000030">
    <property type="protein sequence ID" value="PIS42658.1"/>
    <property type="molecule type" value="Genomic_DNA"/>
</dbReference>
<evidence type="ECO:0000313" key="3">
    <source>
        <dbReference type="Proteomes" id="UP000231542"/>
    </source>
</evidence>
<evidence type="ECO:0000313" key="2">
    <source>
        <dbReference type="EMBL" id="PIS42658.1"/>
    </source>
</evidence>
<dbReference type="InterPro" id="IPR001206">
    <property type="entry name" value="Diacylglycerol_kinase_cat_dom"/>
</dbReference>
<dbReference type="Proteomes" id="UP000231542">
    <property type="component" value="Unassembled WGS sequence"/>
</dbReference>
<dbReference type="PROSITE" id="PS50146">
    <property type="entry name" value="DAGK"/>
    <property type="match status" value="1"/>
</dbReference>
<reference evidence="2 3" key="1">
    <citation type="submission" date="2017-09" db="EMBL/GenBank/DDBJ databases">
        <title>Depth-based differentiation of microbial function through sediment-hosted aquifers and enrichment of novel symbionts in the deep terrestrial subsurface.</title>
        <authorList>
            <person name="Probst A.J."/>
            <person name="Ladd B."/>
            <person name="Jarett J.K."/>
            <person name="Geller-Mcgrath D.E."/>
            <person name="Sieber C.M."/>
            <person name="Emerson J.B."/>
            <person name="Anantharaman K."/>
            <person name="Thomas B.C."/>
            <person name="Malmstrom R."/>
            <person name="Stieglmeier M."/>
            <person name="Klingl A."/>
            <person name="Woyke T."/>
            <person name="Ryan C.M."/>
            <person name="Banfield J.F."/>
        </authorList>
    </citation>
    <scope>NUCLEOTIDE SEQUENCE [LARGE SCALE GENOMIC DNA]</scope>
    <source>
        <strain evidence="2">CG08_land_8_20_14_0_20_40_16</strain>
    </source>
</reference>